<reference evidence="1" key="1">
    <citation type="journal article" date="2014" name="Front. Microbiol.">
        <title>High frequency of phylogenetically diverse reductive dehalogenase-homologous genes in deep subseafloor sedimentary metagenomes.</title>
        <authorList>
            <person name="Kawai M."/>
            <person name="Futagami T."/>
            <person name="Toyoda A."/>
            <person name="Takaki Y."/>
            <person name="Nishi S."/>
            <person name="Hori S."/>
            <person name="Arai W."/>
            <person name="Tsubouchi T."/>
            <person name="Morono Y."/>
            <person name="Uchiyama I."/>
            <person name="Ito T."/>
            <person name="Fujiyama A."/>
            <person name="Inagaki F."/>
            <person name="Takami H."/>
        </authorList>
    </citation>
    <scope>NUCLEOTIDE SEQUENCE</scope>
    <source>
        <strain evidence="1">Expedition CK06-06</strain>
    </source>
</reference>
<proteinExistence type="predicted"/>
<gene>
    <name evidence="1" type="ORF">S03H2_42008</name>
</gene>
<evidence type="ECO:0000313" key="1">
    <source>
        <dbReference type="EMBL" id="GAH74310.1"/>
    </source>
</evidence>
<comment type="caution">
    <text evidence="1">The sequence shown here is derived from an EMBL/GenBank/DDBJ whole genome shotgun (WGS) entry which is preliminary data.</text>
</comment>
<sequence length="63" mass="7034">MKGKVLKKLREVVELHNDDYFESLTDMQIEVGAGGDDKDSIEVNNLLVSGIIRKFEGLKIIGD</sequence>
<accession>X1IYH1</accession>
<dbReference type="EMBL" id="BARU01026123">
    <property type="protein sequence ID" value="GAH74310.1"/>
    <property type="molecule type" value="Genomic_DNA"/>
</dbReference>
<protein>
    <submittedName>
        <fullName evidence="1">Uncharacterized protein</fullName>
    </submittedName>
</protein>
<dbReference type="AlphaFoldDB" id="X1IYH1"/>
<name>X1IYH1_9ZZZZ</name>
<organism evidence="1">
    <name type="scientific">marine sediment metagenome</name>
    <dbReference type="NCBI Taxonomy" id="412755"/>
    <lineage>
        <taxon>unclassified sequences</taxon>
        <taxon>metagenomes</taxon>
        <taxon>ecological metagenomes</taxon>
    </lineage>
</organism>